<gene>
    <name evidence="2" type="ORF">CZ674_07315</name>
</gene>
<feature type="transmembrane region" description="Helical" evidence="1">
    <location>
        <begin position="485"/>
        <end position="503"/>
    </location>
</feature>
<feature type="transmembrane region" description="Helical" evidence="1">
    <location>
        <begin position="171"/>
        <end position="198"/>
    </location>
</feature>
<dbReference type="OrthoDB" id="3261041at2"/>
<feature type="transmembrane region" description="Helical" evidence="1">
    <location>
        <begin position="304"/>
        <end position="324"/>
    </location>
</feature>
<feature type="transmembrane region" description="Helical" evidence="1">
    <location>
        <begin position="21"/>
        <end position="43"/>
    </location>
</feature>
<feature type="transmembrane region" description="Helical" evidence="1">
    <location>
        <begin position="336"/>
        <end position="354"/>
    </location>
</feature>
<feature type="transmembrane region" description="Helical" evidence="1">
    <location>
        <begin position="375"/>
        <end position="402"/>
    </location>
</feature>
<dbReference type="RefSeq" id="WP_086991887.1">
    <property type="nucleotide sequence ID" value="NZ_FUHU01000028.1"/>
</dbReference>
<keyword evidence="1" id="KW-1133">Transmembrane helix</keyword>
<feature type="transmembrane region" description="Helical" evidence="1">
    <location>
        <begin position="55"/>
        <end position="78"/>
    </location>
</feature>
<dbReference type="EMBL" id="FUHU01000028">
    <property type="protein sequence ID" value="SJM60586.1"/>
    <property type="molecule type" value="Genomic_DNA"/>
</dbReference>
<protein>
    <submittedName>
        <fullName evidence="2">Putative integral membrane transport protein</fullName>
    </submittedName>
</protein>
<dbReference type="AlphaFoldDB" id="A0A1R4FXD8"/>
<dbReference type="GeneID" id="303173026"/>
<dbReference type="Proteomes" id="UP000195787">
    <property type="component" value="Unassembled WGS sequence"/>
</dbReference>
<keyword evidence="1" id="KW-0812">Transmembrane</keyword>
<feature type="transmembrane region" description="Helical" evidence="1">
    <location>
        <begin position="234"/>
        <end position="252"/>
    </location>
</feature>
<evidence type="ECO:0000256" key="1">
    <source>
        <dbReference type="SAM" id="Phobius"/>
    </source>
</evidence>
<feature type="transmembrane region" description="Helical" evidence="1">
    <location>
        <begin position="408"/>
        <end position="431"/>
    </location>
</feature>
<evidence type="ECO:0000313" key="2">
    <source>
        <dbReference type="EMBL" id="SJM60586.1"/>
    </source>
</evidence>
<sequence length="525" mass="55054">MAALFVKLQWRQTFNIATKSVWAIVGLVFGILGAFGLMIASFFGVVALRVALPEIVPTAILLIGALIPVFWTVSSVMLSGQDQLAAEKFSLLPVTGRQLAAGHVAAGVFGIGGVTALVWLVAATIGWSVAWPAAVAFAVLIPLTLVNTVLIARVVAIALARAFASRALRDVTSIVLMLLLVTVGVWAQLAIGAAAAVGESYDQFGAALNVVAYTPLAATYGVSLALLDGSMVVAGIRLLIAIATAVVLFWLLERMLSARLTNPVQMRGGGTIKGGGLLERLFPATPVGAIAVRSLRYRRRDPRHVMNTILMPFLPVFIMVVYSINDVVGLETLPYLGLFLPLMVLTVVGMDLAYDHANLAMHILAGVTGRDDRAGRALAIGCWAVPFAVLLVVVPTIFTGIWDHLVPALALVLPATLMVLGIASFLGVHLPGRAPKPGTSPFGKGSSGGVQAFLLMGLGLVAAVVLMLPTIALVIAGIWTPWFDWLALLVGVASGIVVLVLGIRMGGKALDKHFPRVLAAITSES</sequence>
<reference evidence="2 3" key="1">
    <citation type="submission" date="2017-02" db="EMBL/GenBank/DDBJ databases">
        <authorList>
            <person name="Peterson S.W."/>
        </authorList>
    </citation>
    <scope>NUCLEOTIDE SEQUENCE [LARGE SCALE GENOMIC DNA]</scope>
    <source>
        <strain evidence="2 3">LMG 22410</strain>
    </source>
</reference>
<keyword evidence="3" id="KW-1185">Reference proteome</keyword>
<feature type="transmembrane region" description="Helical" evidence="1">
    <location>
        <begin position="452"/>
        <end position="479"/>
    </location>
</feature>
<feature type="transmembrane region" description="Helical" evidence="1">
    <location>
        <begin position="99"/>
        <end position="122"/>
    </location>
</feature>
<feature type="transmembrane region" description="Helical" evidence="1">
    <location>
        <begin position="134"/>
        <end position="159"/>
    </location>
</feature>
<evidence type="ECO:0000313" key="3">
    <source>
        <dbReference type="Proteomes" id="UP000195787"/>
    </source>
</evidence>
<name>A0A1R4FXD8_9MICO</name>
<keyword evidence="1" id="KW-0472">Membrane</keyword>
<proteinExistence type="predicted"/>
<accession>A0A1R4FXD8</accession>
<organism evidence="2 3">
    <name type="scientific">Agrococcus casei LMG 22410</name>
    <dbReference type="NCBI Taxonomy" id="1255656"/>
    <lineage>
        <taxon>Bacteria</taxon>
        <taxon>Bacillati</taxon>
        <taxon>Actinomycetota</taxon>
        <taxon>Actinomycetes</taxon>
        <taxon>Micrococcales</taxon>
        <taxon>Microbacteriaceae</taxon>
        <taxon>Agrococcus</taxon>
    </lineage>
</organism>